<feature type="region of interest" description="Disordered" evidence="10">
    <location>
        <begin position="196"/>
        <end position="223"/>
    </location>
</feature>
<keyword evidence="4" id="KW-0396">Initiation factor</keyword>
<feature type="compositionally biased region" description="Acidic residues" evidence="10">
    <location>
        <begin position="452"/>
        <end position="467"/>
    </location>
</feature>
<comment type="subunit">
    <text evidence="8">Component of the translation initiation factor 2B (eIF2B) complex which is a heterodecamer of two sets of five different subunits: alpha, beta, gamma, delta and epsilon. Subunits alpha, beta and delta comprise a regulatory subcomplex and subunits epsilon and gamma comprise a catalytic subcomplex. Within the complex, the hexameric regulatory complex resides at the center, with the two heterodimeric catalytic subcomplexes bound on opposite sides.</text>
</comment>
<evidence type="ECO:0000313" key="12">
    <source>
        <dbReference type="Proteomes" id="UP000777482"/>
    </source>
</evidence>
<feature type="compositionally biased region" description="Low complexity" evidence="10">
    <location>
        <begin position="199"/>
        <end position="222"/>
    </location>
</feature>
<evidence type="ECO:0000313" key="11">
    <source>
        <dbReference type="EMBL" id="KAG0664964.1"/>
    </source>
</evidence>
<evidence type="ECO:0000256" key="7">
    <source>
        <dbReference type="ARBA" id="ARBA00044228"/>
    </source>
</evidence>
<keyword evidence="3" id="KW-0963">Cytoplasm</keyword>
<evidence type="ECO:0000256" key="5">
    <source>
        <dbReference type="ARBA" id="ARBA00022917"/>
    </source>
</evidence>
<dbReference type="OrthoDB" id="269919at2759"/>
<dbReference type="GO" id="GO:0005851">
    <property type="term" value="C:eukaryotic translation initiation factor 2B complex"/>
    <property type="evidence" value="ECO:0007669"/>
    <property type="project" value="TreeGrafter"/>
</dbReference>
<evidence type="ECO:0000256" key="3">
    <source>
        <dbReference type="ARBA" id="ARBA00022490"/>
    </source>
</evidence>
<dbReference type="GO" id="GO:0005829">
    <property type="term" value="C:cytosol"/>
    <property type="evidence" value="ECO:0007669"/>
    <property type="project" value="UniProtKB-SubCell"/>
</dbReference>
<dbReference type="InterPro" id="IPR037171">
    <property type="entry name" value="NagB/RpiA_transferase-like"/>
</dbReference>
<sequence length="508" mass="54168">MALSTESVSKPNVHKRIDALATRLRRRQLIGSREVALEVVRLLRDVVAGAKFSFFQQLVDHLEEVGRLLQEAGPKELVVTNMTRRICMLIREEYQTALSNHLDDTDNTGGNGGAGPSSSPNSPSDFASHTAGAAPTPALSRATSSFFPERRESGDILGRTTDGPLGSIFNLLGHSNATEGASRSALSAFGGLGGGGTATPGMGSPASSAAPSPIQSPESSQILQRPNPFANAADRNFASFNDDNAAANTPEEDDFSRRSFSLKPVFIEAIAELMDEVETTYRSVGEQAIEHIHSGEFIMTIGHSKTVEAFLKNAARKRKFTVICAETAPSFSGQKAAMAYSSAGIATILIPDSNIFALLPRCSKVLVGPHVILADGALLSIAGSLPLCLAANRMRVPVVAVGGMFKFSPIYWGEAADWGMRDLGSPEEVLPSTEECVRASSSLMGAMPPLGSEDDEDEDEAEEQEETEILNPYYDVVPADLVSLYISNLGGHPSSLLYRLLNDMYGSS</sequence>
<dbReference type="EMBL" id="PUHQ01000011">
    <property type="protein sequence ID" value="KAG0664964.1"/>
    <property type="molecule type" value="Genomic_DNA"/>
</dbReference>
<dbReference type="Proteomes" id="UP000777482">
    <property type="component" value="Unassembled WGS sequence"/>
</dbReference>
<evidence type="ECO:0000256" key="2">
    <source>
        <dbReference type="ARBA" id="ARBA00007251"/>
    </source>
</evidence>
<organism evidence="11 12">
    <name type="scientific">Rhodotorula mucilaginosa</name>
    <name type="common">Yeast</name>
    <name type="synonym">Rhodotorula rubra</name>
    <dbReference type="NCBI Taxonomy" id="5537"/>
    <lineage>
        <taxon>Eukaryota</taxon>
        <taxon>Fungi</taxon>
        <taxon>Dikarya</taxon>
        <taxon>Basidiomycota</taxon>
        <taxon>Pucciniomycotina</taxon>
        <taxon>Microbotryomycetes</taxon>
        <taxon>Sporidiobolales</taxon>
        <taxon>Sporidiobolaceae</taxon>
        <taxon>Rhodotorula</taxon>
    </lineage>
</organism>
<protein>
    <recommendedName>
        <fullName evidence="6">Translation initiation factor eIF2B subunit beta</fullName>
    </recommendedName>
    <alternativeName>
        <fullName evidence="7">eIF2B GDP-GTP exchange factor subunit beta</fullName>
    </alternativeName>
</protein>
<proteinExistence type="inferred from homology"/>
<feature type="compositionally biased region" description="Low complexity" evidence="10">
    <location>
        <begin position="116"/>
        <end position="125"/>
    </location>
</feature>
<comment type="similarity">
    <text evidence="2 9">Belongs to the eIF-2B alpha/beta/delta subunits family.</text>
</comment>
<gene>
    <name evidence="11" type="primary">GCD7</name>
    <name evidence="11" type="ORF">C6P46_000590</name>
</gene>
<evidence type="ECO:0000256" key="8">
    <source>
        <dbReference type="ARBA" id="ARBA00046432"/>
    </source>
</evidence>
<comment type="caution">
    <text evidence="11">The sequence shown here is derived from an EMBL/GenBank/DDBJ whole genome shotgun (WGS) entry which is preliminary data.</text>
</comment>
<evidence type="ECO:0000256" key="1">
    <source>
        <dbReference type="ARBA" id="ARBA00004514"/>
    </source>
</evidence>
<name>A0A9P6W5W5_RHOMI</name>
<dbReference type="InterPro" id="IPR051855">
    <property type="entry name" value="eIF2B_beta_subunit"/>
</dbReference>
<feature type="region of interest" description="Disordered" evidence="10">
    <location>
        <begin position="445"/>
        <end position="467"/>
    </location>
</feature>
<dbReference type="InterPro" id="IPR000649">
    <property type="entry name" value="IF-2B-related"/>
</dbReference>
<comment type="subcellular location">
    <subcellularLocation>
        <location evidence="1">Cytoplasm</location>
        <location evidence="1">Cytosol</location>
    </subcellularLocation>
</comment>
<evidence type="ECO:0000256" key="4">
    <source>
        <dbReference type="ARBA" id="ARBA00022540"/>
    </source>
</evidence>
<evidence type="ECO:0000256" key="10">
    <source>
        <dbReference type="SAM" id="MobiDB-lite"/>
    </source>
</evidence>
<accession>A0A9P6W5W5</accession>
<dbReference type="PANTHER" id="PTHR45859:SF1">
    <property type="entry name" value="TRANSLATION INITIATION FACTOR EIF-2B SUBUNIT BETA"/>
    <property type="match status" value="1"/>
</dbReference>
<dbReference type="SUPFAM" id="SSF100950">
    <property type="entry name" value="NagB/RpiA/CoA transferase-like"/>
    <property type="match status" value="1"/>
</dbReference>
<dbReference type="GO" id="GO:0003743">
    <property type="term" value="F:translation initiation factor activity"/>
    <property type="evidence" value="ECO:0007669"/>
    <property type="project" value="UniProtKB-KW"/>
</dbReference>
<keyword evidence="12" id="KW-1185">Reference proteome</keyword>
<dbReference type="InterPro" id="IPR042529">
    <property type="entry name" value="IF_2B-like_C"/>
</dbReference>
<evidence type="ECO:0000256" key="9">
    <source>
        <dbReference type="RuleBase" id="RU003814"/>
    </source>
</evidence>
<dbReference type="GO" id="GO:0005085">
    <property type="term" value="F:guanyl-nucleotide exchange factor activity"/>
    <property type="evidence" value="ECO:0007669"/>
    <property type="project" value="TreeGrafter"/>
</dbReference>
<feature type="region of interest" description="Disordered" evidence="10">
    <location>
        <begin position="101"/>
        <end position="148"/>
    </location>
</feature>
<keyword evidence="5" id="KW-0648">Protein biosynthesis</keyword>
<evidence type="ECO:0000256" key="6">
    <source>
        <dbReference type="ARBA" id="ARBA00044122"/>
    </source>
</evidence>
<dbReference type="PANTHER" id="PTHR45859">
    <property type="entry name" value="TRANSLATION INITIATION FACTOR EIF-2B SUBUNIT BETA"/>
    <property type="match status" value="1"/>
</dbReference>
<reference evidence="11 12" key="1">
    <citation type="submission" date="2020-11" db="EMBL/GenBank/DDBJ databases">
        <title>Kefir isolates.</title>
        <authorList>
            <person name="Marcisauskas S."/>
            <person name="Kim Y."/>
            <person name="Blasche S."/>
        </authorList>
    </citation>
    <scope>NUCLEOTIDE SEQUENCE [LARGE SCALE GENOMIC DNA]</scope>
    <source>
        <strain evidence="11 12">KR</strain>
    </source>
</reference>
<dbReference type="Gene3D" id="3.40.50.10470">
    <property type="entry name" value="Translation initiation factor eif-2b, domain 2"/>
    <property type="match status" value="1"/>
</dbReference>
<dbReference type="AlphaFoldDB" id="A0A9P6W5W5"/>
<dbReference type="Pfam" id="PF01008">
    <property type="entry name" value="IF-2B"/>
    <property type="match status" value="1"/>
</dbReference>